<comment type="subcellular location">
    <subcellularLocation>
        <location evidence="1">Membrane</location>
        <topology evidence="1">Multi-pass membrane protein</topology>
    </subcellularLocation>
</comment>
<evidence type="ECO:0000256" key="7">
    <source>
        <dbReference type="SAM" id="Phobius"/>
    </source>
</evidence>
<evidence type="ECO:0000256" key="5">
    <source>
        <dbReference type="ARBA" id="ARBA00023136"/>
    </source>
</evidence>
<evidence type="ECO:0000256" key="4">
    <source>
        <dbReference type="ARBA" id="ARBA00023033"/>
    </source>
</evidence>
<dbReference type="PANTHER" id="PTHR35042:SF1">
    <property type="entry name" value="DUF1772-DOMAIN-CONTAINING PROTEIN"/>
    <property type="match status" value="1"/>
</dbReference>
<dbReference type="RefSeq" id="XP_025400506.1">
    <property type="nucleotide sequence ID" value="XM_025545284.1"/>
</dbReference>
<keyword evidence="9" id="KW-1185">Reference proteome</keyword>
<dbReference type="OrthoDB" id="5954308at2759"/>
<evidence type="ECO:0000313" key="8">
    <source>
        <dbReference type="EMBL" id="PWY85954.1"/>
    </source>
</evidence>
<dbReference type="GO" id="GO:0016020">
    <property type="term" value="C:membrane"/>
    <property type="evidence" value="ECO:0007669"/>
    <property type="project" value="UniProtKB-SubCell"/>
</dbReference>
<dbReference type="Proteomes" id="UP000247233">
    <property type="component" value="Unassembled WGS sequence"/>
</dbReference>
<dbReference type="GeneID" id="37067521"/>
<organism evidence="8 9">
    <name type="scientific">Aspergillus heteromorphus CBS 117.55</name>
    <dbReference type="NCBI Taxonomy" id="1448321"/>
    <lineage>
        <taxon>Eukaryota</taxon>
        <taxon>Fungi</taxon>
        <taxon>Dikarya</taxon>
        <taxon>Ascomycota</taxon>
        <taxon>Pezizomycotina</taxon>
        <taxon>Eurotiomycetes</taxon>
        <taxon>Eurotiomycetidae</taxon>
        <taxon>Eurotiales</taxon>
        <taxon>Aspergillaceae</taxon>
        <taxon>Aspergillus</taxon>
        <taxon>Aspergillus subgen. Circumdati</taxon>
    </lineage>
</organism>
<dbReference type="EMBL" id="MSFL01000008">
    <property type="protein sequence ID" value="PWY85954.1"/>
    <property type="molecule type" value="Genomic_DNA"/>
</dbReference>
<dbReference type="Pfam" id="PF08592">
    <property type="entry name" value="Anthrone_oxy"/>
    <property type="match status" value="1"/>
</dbReference>
<evidence type="ECO:0000256" key="3">
    <source>
        <dbReference type="ARBA" id="ARBA00022989"/>
    </source>
</evidence>
<keyword evidence="5 7" id="KW-0472">Membrane</keyword>
<accession>A0A317WHJ0</accession>
<evidence type="ECO:0008006" key="10">
    <source>
        <dbReference type="Google" id="ProtNLM"/>
    </source>
</evidence>
<dbReference type="GO" id="GO:0004497">
    <property type="term" value="F:monooxygenase activity"/>
    <property type="evidence" value="ECO:0007669"/>
    <property type="project" value="UniProtKB-KW"/>
</dbReference>
<evidence type="ECO:0000313" key="9">
    <source>
        <dbReference type="Proteomes" id="UP000247233"/>
    </source>
</evidence>
<evidence type="ECO:0000256" key="2">
    <source>
        <dbReference type="ARBA" id="ARBA00022692"/>
    </source>
</evidence>
<keyword evidence="3 7" id="KW-1133">Transmembrane helix</keyword>
<proteinExistence type="inferred from homology"/>
<name>A0A317WHJ0_9EURO</name>
<sequence length="189" mass="20645">MSAFPTSFRIAQAVGLTSAAWLSGTIFSLSYITIPVLLQSHHDHAIPLQPITKQWRTLYETGKRRVPPLALLTASTFLYLAWRVRHNTPVEALASKHSMAVYVGSALLTLGIVPWTAVVMGGTNGELMAWAERGGDGVREEKGKGVEKDDKEEEEERVRGLLARWGWLNAGRAVWPLLGGVVSLMGGLV</sequence>
<protein>
    <recommendedName>
        <fullName evidence="10">DUF1772-domain-containing protein</fullName>
    </recommendedName>
</protein>
<dbReference type="STRING" id="1448321.A0A317WHJ0"/>
<dbReference type="PANTHER" id="PTHR35042">
    <property type="entry name" value="ANTHRONE OXYGENASE ENCC"/>
    <property type="match status" value="1"/>
</dbReference>
<dbReference type="VEuPathDB" id="FungiDB:BO70DRAFT_378649"/>
<gene>
    <name evidence="8" type="ORF">BO70DRAFT_378649</name>
</gene>
<comment type="similarity">
    <text evidence="6">Belongs to the anthrone oxygenase family.</text>
</comment>
<feature type="transmembrane region" description="Helical" evidence="7">
    <location>
        <begin position="20"/>
        <end position="38"/>
    </location>
</feature>
<keyword evidence="4" id="KW-0560">Oxidoreductase</keyword>
<reference evidence="8 9" key="1">
    <citation type="submission" date="2016-12" db="EMBL/GenBank/DDBJ databases">
        <title>The genomes of Aspergillus section Nigri reveals drivers in fungal speciation.</title>
        <authorList>
            <consortium name="DOE Joint Genome Institute"/>
            <person name="Vesth T.C."/>
            <person name="Nybo J."/>
            <person name="Theobald S."/>
            <person name="Brandl J."/>
            <person name="Frisvad J.C."/>
            <person name="Nielsen K.F."/>
            <person name="Lyhne E.K."/>
            <person name="Kogle M.E."/>
            <person name="Kuo A."/>
            <person name="Riley R."/>
            <person name="Clum A."/>
            <person name="Nolan M."/>
            <person name="Lipzen A."/>
            <person name="Salamov A."/>
            <person name="Henrissat B."/>
            <person name="Wiebenga A."/>
            <person name="De Vries R.P."/>
            <person name="Grigoriev I.V."/>
            <person name="Mortensen U.H."/>
            <person name="Andersen M.R."/>
            <person name="Baker S.E."/>
        </authorList>
    </citation>
    <scope>NUCLEOTIDE SEQUENCE [LARGE SCALE GENOMIC DNA]</scope>
    <source>
        <strain evidence="8 9">CBS 117.55</strain>
    </source>
</reference>
<comment type="caution">
    <text evidence="8">The sequence shown here is derived from an EMBL/GenBank/DDBJ whole genome shotgun (WGS) entry which is preliminary data.</text>
</comment>
<evidence type="ECO:0000256" key="6">
    <source>
        <dbReference type="ARBA" id="ARBA00034313"/>
    </source>
</evidence>
<feature type="transmembrane region" description="Helical" evidence="7">
    <location>
        <begin position="102"/>
        <end position="123"/>
    </location>
</feature>
<dbReference type="InterPro" id="IPR013901">
    <property type="entry name" value="Anthrone_oxy"/>
</dbReference>
<evidence type="ECO:0000256" key="1">
    <source>
        <dbReference type="ARBA" id="ARBA00004141"/>
    </source>
</evidence>
<keyword evidence="4" id="KW-0503">Monooxygenase</keyword>
<keyword evidence="2 7" id="KW-0812">Transmembrane</keyword>
<feature type="transmembrane region" description="Helical" evidence="7">
    <location>
        <begin position="66"/>
        <end position="82"/>
    </location>
</feature>
<dbReference type="AlphaFoldDB" id="A0A317WHJ0"/>